<accession>A0A816W6G2</accession>
<dbReference type="InterPro" id="IPR036047">
    <property type="entry name" value="F-box-like_dom_sf"/>
</dbReference>
<dbReference type="Proteomes" id="UP000663824">
    <property type="component" value="Unassembled WGS sequence"/>
</dbReference>
<dbReference type="Pfam" id="PF23942">
    <property type="entry name" value="DUF7277"/>
    <property type="match status" value="1"/>
</dbReference>
<dbReference type="InterPro" id="IPR001810">
    <property type="entry name" value="F-box_dom"/>
</dbReference>
<evidence type="ECO:0000259" key="1">
    <source>
        <dbReference type="PROSITE" id="PS50181"/>
    </source>
</evidence>
<evidence type="ECO:0000313" key="3">
    <source>
        <dbReference type="Proteomes" id="UP000663824"/>
    </source>
</evidence>
<evidence type="ECO:0000313" key="2">
    <source>
        <dbReference type="EMBL" id="CAF2133361.1"/>
    </source>
</evidence>
<name>A0A816W6G2_9BILA</name>
<comment type="caution">
    <text evidence="2">The sequence shown here is derived from an EMBL/GenBank/DDBJ whole genome shotgun (WGS) entry which is preliminary data.</text>
</comment>
<dbReference type="AlphaFoldDB" id="A0A816W6G2"/>
<dbReference type="Pfam" id="PF12937">
    <property type="entry name" value="F-box-like"/>
    <property type="match status" value="1"/>
</dbReference>
<dbReference type="Gene3D" id="1.20.1280.50">
    <property type="match status" value="1"/>
</dbReference>
<gene>
    <name evidence="2" type="ORF">MBJ925_LOCUS28023</name>
</gene>
<dbReference type="EMBL" id="CAJNRE010014959">
    <property type="protein sequence ID" value="CAF2133361.1"/>
    <property type="molecule type" value="Genomic_DNA"/>
</dbReference>
<dbReference type="PROSITE" id="PS50181">
    <property type="entry name" value="FBOX"/>
    <property type="match status" value="1"/>
</dbReference>
<proteinExistence type="predicted"/>
<protein>
    <recommendedName>
        <fullName evidence="1">F-box domain-containing protein</fullName>
    </recommendedName>
</protein>
<sequence>MLALYTRCEIRRISNLTEIVTILEQNSLVCQSDKGILIGSRAARHFLPNFREILDVDNADWDVIISSNILLKWLRLEEKLITNIEMIIPTINDLDLYVTCALSNDSKYDFAIPRSSTSYTAHLSDNTKQWIVEEPSWMPWAREENPFQKGSAKLLLILKKHMLYYPHQWEKTARDYRQLLTVTDSFTDNDTAFCDLFVQYNEKLHGKRCQNIDEFVVITSNTQKKSLLIEMNFFNWTKRNRYHLSTMQSCPPWLADYVIENWIAIQNEKFKKKFQLIRPYVEFEIDNYRLFPNIPEIALQRILHCLIDTTDFYPMQFVCKKWYTILHQETFWRDLYISRYGKYLGNVDDIKSWKMLYFVRLEGNVRDESKFEELVDATIQIRQITANDILQLREDLTHQEQLVESAILSKISYILSNSFYYHMEKTSSRFSVKLVIAGLEHVHSRSKVYLNLCIGECGESQFTDHMKVLSITCLSNNNKRQFIEICSPDLVGFGFSSYGYFRCESTLLTQSASTLCSQFPSGLLICLFIMMVHHDHRGQFIKYLRCLERHCWINRTFTSFD</sequence>
<dbReference type="InterPro" id="IPR055701">
    <property type="entry name" value="DUF7277"/>
</dbReference>
<feature type="domain" description="F-box" evidence="1">
    <location>
        <begin position="288"/>
        <end position="335"/>
    </location>
</feature>
<organism evidence="2 3">
    <name type="scientific">Rotaria magnacalcarata</name>
    <dbReference type="NCBI Taxonomy" id="392030"/>
    <lineage>
        <taxon>Eukaryota</taxon>
        <taxon>Metazoa</taxon>
        <taxon>Spiralia</taxon>
        <taxon>Gnathifera</taxon>
        <taxon>Rotifera</taxon>
        <taxon>Eurotatoria</taxon>
        <taxon>Bdelloidea</taxon>
        <taxon>Philodinida</taxon>
        <taxon>Philodinidae</taxon>
        <taxon>Rotaria</taxon>
    </lineage>
</organism>
<reference evidence="2" key="1">
    <citation type="submission" date="2021-02" db="EMBL/GenBank/DDBJ databases">
        <authorList>
            <person name="Nowell W R."/>
        </authorList>
    </citation>
    <scope>NUCLEOTIDE SEQUENCE</scope>
</reference>
<dbReference type="SUPFAM" id="SSF81383">
    <property type="entry name" value="F-box domain"/>
    <property type="match status" value="1"/>
</dbReference>